<dbReference type="InterPro" id="IPR011008">
    <property type="entry name" value="Dimeric_a/b-barrel"/>
</dbReference>
<gene>
    <name evidence="3" type="ORF">FSZ31_05000</name>
</gene>
<evidence type="ECO:0000313" key="3">
    <source>
        <dbReference type="EMBL" id="TXC74078.1"/>
    </source>
</evidence>
<reference evidence="3 4" key="1">
    <citation type="submission" date="2019-08" db="EMBL/GenBank/DDBJ databases">
        <title>Sphingorhabdus soil sp. nov., isolated from arctic soil.</title>
        <authorList>
            <person name="Liu Y."/>
        </authorList>
    </citation>
    <scope>NUCLEOTIDE SEQUENCE [LARGE SCALE GENOMIC DNA]</scope>
    <source>
        <strain evidence="3 4">D-2Q-5-6</strain>
    </source>
</reference>
<dbReference type="EMBL" id="VOPY01000001">
    <property type="protein sequence ID" value="TXC74078.1"/>
    <property type="molecule type" value="Genomic_DNA"/>
</dbReference>
<proteinExistence type="inferred from homology"/>
<evidence type="ECO:0000313" key="4">
    <source>
        <dbReference type="Proteomes" id="UP000321129"/>
    </source>
</evidence>
<name>A0A5C6UT38_9SPHN</name>
<dbReference type="InterPro" id="IPR005545">
    <property type="entry name" value="YCII"/>
</dbReference>
<dbReference type="PANTHER" id="PTHR37828">
    <property type="entry name" value="GSR2449 PROTEIN"/>
    <property type="match status" value="1"/>
</dbReference>
<comment type="similarity">
    <text evidence="1">Belongs to the YciI family.</text>
</comment>
<dbReference type="Pfam" id="PF03795">
    <property type="entry name" value="YCII"/>
    <property type="match status" value="1"/>
</dbReference>
<dbReference type="AlphaFoldDB" id="A0A5C6UT38"/>
<dbReference type="RefSeq" id="WP_147121914.1">
    <property type="nucleotide sequence ID" value="NZ_VOPY01000001.1"/>
</dbReference>
<sequence>MKYLVLTRRTPQFRDDLLGDHYAFLDGLRRAGHLECAGPFTDRSGGAYLLIANSLDEAKHRALADPLHVQGCSNLEILEWDAR</sequence>
<protein>
    <recommendedName>
        <fullName evidence="2">YCII-related domain-containing protein</fullName>
    </recommendedName>
</protein>
<organism evidence="3 4">
    <name type="scientific">Flavisphingopyxis soli</name>
    <dbReference type="NCBI Taxonomy" id="2601267"/>
    <lineage>
        <taxon>Bacteria</taxon>
        <taxon>Pseudomonadati</taxon>
        <taxon>Pseudomonadota</taxon>
        <taxon>Alphaproteobacteria</taxon>
        <taxon>Sphingomonadales</taxon>
        <taxon>Sphingopyxidaceae</taxon>
        <taxon>Flavisphingopyxis</taxon>
    </lineage>
</organism>
<dbReference type="OrthoDB" id="2293521at2"/>
<evidence type="ECO:0000259" key="2">
    <source>
        <dbReference type="Pfam" id="PF03795"/>
    </source>
</evidence>
<dbReference type="SUPFAM" id="SSF54909">
    <property type="entry name" value="Dimeric alpha+beta barrel"/>
    <property type="match status" value="1"/>
</dbReference>
<dbReference type="PANTHER" id="PTHR37828:SF1">
    <property type="entry name" value="YCII-RELATED DOMAIN-CONTAINING PROTEIN"/>
    <property type="match status" value="1"/>
</dbReference>
<comment type="caution">
    <text evidence="3">The sequence shown here is derived from an EMBL/GenBank/DDBJ whole genome shotgun (WGS) entry which is preliminary data.</text>
</comment>
<feature type="domain" description="YCII-related" evidence="2">
    <location>
        <begin position="1"/>
        <end position="80"/>
    </location>
</feature>
<keyword evidence="4" id="KW-1185">Reference proteome</keyword>
<dbReference type="Gene3D" id="3.30.70.1060">
    <property type="entry name" value="Dimeric alpha+beta barrel"/>
    <property type="match status" value="1"/>
</dbReference>
<accession>A0A5C6UT38</accession>
<dbReference type="Proteomes" id="UP000321129">
    <property type="component" value="Unassembled WGS sequence"/>
</dbReference>
<evidence type="ECO:0000256" key="1">
    <source>
        <dbReference type="ARBA" id="ARBA00007689"/>
    </source>
</evidence>